<dbReference type="EMBL" id="QRGR01000003">
    <property type="protein sequence ID" value="RDV16696.1"/>
    <property type="molecule type" value="Genomic_DNA"/>
</dbReference>
<reference evidence="2" key="1">
    <citation type="submission" date="2018-08" db="EMBL/GenBank/DDBJ databases">
        <authorList>
            <person name="Liu Z.-W."/>
            <person name="Du Z.-J."/>
        </authorList>
    </citation>
    <scope>NUCLEOTIDE SEQUENCE [LARGE SCALE GENOMIC DNA]</scope>
    <source>
        <strain evidence="2">H4X</strain>
    </source>
</reference>
<evidence type="ECO:0000313" key="2">
    <source>
        <dbReference type="Proteomes" id="UP000256708"/>
    </source>
</evidence>
<proteinExistence type="predicted"/>
<accession>A0A3D8LH78</accession>
<dbReference type="RefSeq" id="WP_115563970.1">
    <property type="nucleotide sequence ID" value="NZ_QRGR01000003.1"/>
</dbReference>
<protein>
    <recommendedName>
        <fullName evidence="3">Glycosyltransferase family 61 protein</fullName>
    </recommendedName>
</protein>
<comment type="caution">
    <text evidence="1">The sequence shown here is derived from an EMBL/GenBank/DDBJ whole genome shotgun (WGS) entry which is preliminary data.</text>
</comment>
<dbReference type="OrthoDB" id="739846at2"/>
<dbReference type="AlphaFoldDB" id="A0A3D8LH78"/>
<evidence type="ECO:0008006" key="3">
    <source>
        <dbReference type="Google" id="ProtNLM"/>
    </source>
</evidence>
<dbReference type="Proteomes" id="UP000256708">
    <property type="component" value="Unassembled WGS sequence"/>
</dbReference>
<organism evidence="1 2">
    <name type="scientific">Pontibacter diazotrophicus</name>
    <dbReference type="NCBI Taxonomy" id="1400979"/>
    <lineage>
        <taxon>Bacteria</taxon>
        <taxon>Pseudomonadati</taxon>
        <taxon>Bacteroidota</taxon>
        <taxon>Cytophagia</taxon>
        <taxon>Cytophagales</taxon>
        <taxon>Hymenobacteraceae</taxon>
        <taxon>Pontibacter</taxon>
    </lineage>
</organism>
<name>A0A3D8LH78_9BACT</name>
<keyword evidence="2" id="KW-1185">Reference proteome</keyword>
<evidence type="ECO:0000313" key="1">
    <source>
        <dbReference type="EMBL" id="RDV16696.1"/>
    </source>
</evidence>
<gene>
    <name evidence="1" type="ORF">DXT99_02625</name>
</gene>
<sequence length="316" mass="37814">MKSIFLKFLYVVASVKYSHIERNYRYHIRDNYFCRINQIKYFFRDYVKKENYKVTDFRGEFDQELRYVIPFAYWHHLNGTLKKTISCKNTKELYFFSENHEERYQEREWETSYAQYEFPNMTHSASFSFLKWRKVPYKQHYKNDIFVYDKPLLVIANKYNVEWDKPPLNFLSIDDLDNIISTYGHKYQIIYNRPLSTHIVSDNSETLDLNEHSWLREKYPEVLLMNDLYEAHTSIVNNFNHLQLMIYANCDRFISMHGGTAAFASCFGGTNVILSKGKPMEVHLNEFATIFPALSGAKILHANNKESLFNYLKKSL</sequence>